<dbReference type="EMBL" id="NAEW01000015">
    <property type="protein sequence ID" value="OQM39916.1"/>
    <property type="molecule type" value="Genomic_DNA"/>
</dbReference>
<accession>A0A1V8NU02</accession>
<reference evidence="1 2" key="1">
    <citation type="submission" date="2017-03" db="EMBL/GenBank/DDBJ databases">
        <authorList>
            <person name="Afonso C.L."/>
            <person name="Miller P.J."/>
            <person name="Scott M.A."/>
            <person name="Spackman E."/>
            <person name="Goraichik I."/>
            <person name="Dimitrov K.M."/>
            <person name="Suarez D.L."/>
            <person name="Swayne D.E."/>
        </authorList>
    </citation>
    <scope>NUCLEOTIDE SEQUENCE [LARGE SCALE GENOMIC DNA]</scope>
    <source>
        <strain evidence="1 2">ATCC 51113</strain>
    </source>
</reference>
<name>A0A1V8NU02_CITBR</name>
<protein>
    <submittedName>
        <fullName evidence="1">Uncharacterized protein</fullName>
    </submittedName>
</protein>
<evidence type="ECO:0000313" key="2">
    <source>
        <dbReference type="Proteomes" id="UP000192573"/>
    </source>
</evidence>
<organism evidence="1 2">
    <name type="scientific">Citrobacter braakii</name>
    <dbReference type="NCBI Taxonomy" id="57706"/>
    <lineage>
        <taxon>Bacteria</taxon>
        <taxon>Pseudomonadati</taxon>
        <taxon>Pseudomonadota</taxon>
        <taxon>Gammaproteobacteria</taxon>
        <taxon>Enterobacterales</taxon>
        <taxon>Enterobacteriaceae</taxon>
        <taxon>Citrobacter</taxon>
        <taxon>Citrobacter freundii complex</taxon>
    </lineage>
</organism>
<dbReference type="AlphaFoldDB" id="A0A1V8NU02"/>
<sequence>MPLPNQKEQKNQIQQKEDMRSEINPWDILFSVLGVCGTVITEILSNQKLMMTMLYIIMIQNNMSLDMNHTFKCNAP</sequence>
<comment type="caution">
    <text evidence="1">The sequence shown here is derived from an EMBL/GenBank/DDBJ whole genome shotgun (WGS) entry which is preliminary data.</text>
</comment>
<evidence type="ECO:0000313" key="1">
    <source>
        <dbReference type="EMBL" id="OQM39916.1"/>
    </source>
</evidence>
<gene>
    <name evidence="1" type="ORF">BZK42_21900</name>
</gene>
<dbReference type="Proteomes" id="UP000192573">
    <property type="component" value="Unassembled WGS sequence"/>
</dbReference>
<proteinExistence type="predicted"/>